<evidence type="ECO:0000259" key="1">
    <source>
        <dbReference type="Pfam" id="PF20415"/>
    </source>
</evidence>
<dbReference type="RefSeq" id="XP_001874893.1">
    <property type="nucleotide sequence ID" value="XM_001874858.1"/>
</dbReference>
<dbReference type="InterPro" id="IPR046522">
    <property type="entry name" value="DUF6699"/>
</dbReference>
<dbReference type="InParanoid" id="B0CSM6"/>
<name>B0CSM6_LACBS</name>
<dbReference type="Pfam" id="PF20415">
    <property type="entry name" value="DUF6699"/>
    <property type="match status" value="1"/>
</dbReference>
<evidence type="ECO:0000313" key="2">
    <source>
        <dbReference type="EMBL" id="EDR14334.1"/>
    </source>
</evidence>
<dbReference type="HOGENOM" id="CLU_086743_0_0_1"/>
<sequence length="284" mass="31918">MPRVPDMNFRFGHSGSIFRHPVRLPPASGQAFHNPPLFGCQPVCLSTWVLDHPLPASTPAANAHTQLWPRQPRLYFTPVVASTPLPPAWEPGTFPPEPLGISVPLHLHPHLTPNPLDPSIPTLLWDVIHPPELARIYSGRHLLLPVDLKAKAVRPKASELYITSDHPVLASWMTIWGPIMVRNSDISLFDVLHAIYTYLQEPLKPQEIERLKSVPGNEASVQYAAHQRATDSYELYSVAMKSGFRRVDVLGGHRMFVGLRPVVFQDHTWKLFLSLRPGPVPRSY</sequence>
<keyword evidence="3" id="KW-1185">Reference proteome</keyword>
<dbReference type="Proteomes" id="UP000001194">
    <property type="component" value="Unassembled WGS sequence"/>
</dbReference>
<organism evidence="3">
    <name type="scientific">Laccaria bicolor (strain S238N-H82 / ATCC MYA-4686)</name>
    <name type="common">Bicoloured deceiver</name>
    <name type="synonym">Laccaria laccata var. bicolor</name>
    <dbReference type="NCBI Taxonomy" id="486041"/>
    <lineage>
        <taxon>Eukaryota</taxon>
        <taxon>Fungi</taxon>
        <taxon>Dikarya</taxon>
        <taxon>Basidiomycota</taxon>
        <taxon>Agaricomycotina</taxon>
        <taxon>Agaricomycetes</taxon>
        <taxon>Agaricomycetidae</taxon>
        <taxon>Agaricales</taxon>
        <taxon>Agaricineae</taxon>
        <taxon>Hydnangiaceae</taxon>
        <taxon>Laccaria</taxon>
    </lineage>
</organism>
<protein>
    <submittedName>
        <fullName evidence="2">Predicted protein</fullName>
    </submittedName>
</protein>
<dbReference type="AlphaFoldDB" id="B0CSM6"/>
<dbReference type="KEGG" id="lbc:LACBIDRAFT_306063"/>
<dbReference type="OrthoDB" id="3241567at2759"/>
<reference evidence="2 3" key="1">
    <citation type="journal article" date="2008" name="Nature">
        <title>The genome of Laccaria bicolor provides insights into mycorrhizal symbiosis.</title>
        <authorList>
            <person name="Martin F."/>
            <person name="Aerts A."/>
            <person name="Ahren D."/>
            <person name="Brun A."/>
            <person name="Danchin E.G.J."/>
            <person name="Duchaussoy F."/>
            <person name="Gibon J."/>
            <person name="Kohler A."/>
            <person name="Lindquist E."/>
            <person name="Pereda V."/>
            <person name="Salamov A."/>
            <person name="Shapiro H.J."/>
            <person name="Wuyts J."/>
            <person name="Blaudez D."/>
            <person name="Buee M."/>
            <person name="Brokstein P."/>
            <person name="Canbaeck B."/>
            <person name="Cohen D."/>
            <person name="Courty P.E."/>
            <person name="Coutinho P.M."/>
            <person name="Delaruelle C."/>
            <person name="Detter J.C."/>
            <person name="Deveau A."/>
            <person name="DiFazio S."/>
            <person name="Duplessis S."/>
            <person name="Fraissinet-Tachet L."/>
            <person name="Lucic E."/>
            <person name="Frey-Klett P."/>
            <person name="Fourrey C."/>
            <person name="Feussner I."/>
            <person name="Gay G."/>
            <person name="Grimwood J."/>
            <person name="Hoegger P.J."/>
            <person name="Jain P."/>
            <person name="Kilaru S."/>
            <person name="Labbe J."/>
            <person name="Lin Y.C."/>
            <person name="Legue V."/>
            <person name="Le Tacon F."/>
            <person name="Marmeisse R."/>
            <person name="Melayah D."/>
            <person name="Montanini B."/>
            <person name="Muratet M."/>
            <person name="Nehls U."/>
            <person name="Niculita-Hirzel H."/>
            <person name="Oudot-Le Secq M.P."/>
            <person name="Peter M."/>
            <person name="Quesneville H."/>
            <person name="Rajashekar B."/>
            <person name="Reich M."/>
            <person name="Rouhier N."/>
            <person name="Schmutz J."/>
            <person name="Yin T."/>
            <person name="Chalot M."/>
            <person name="Henrissat B."/>
            <person name="Kuees U."/>
            <person name="Lucas S."/>
            <person name="Van de Peer Y."/>
            <person name="Podila G.K."/>
            <person name="Polle A."/>
            <person name="Pukkila P.J."/>
            <person name="Richardson P.M."/>
            <person name="Rouze P."/>
            <person name="Sanders I.R."/>
            <person name="Stajich J.E."/>
            <person name="Tunlid A."/>
            <person name="Tuskan G."/>
            <person name="Grigoriev I.V."/>
        </authorList>
    </citation>
    <scope>NUCLEOTIDE SEQUENCE [LARGE SCALE GENOMIC DNA]</scope>
    <source>
        <strain evidence="3">S238N-H82 / ATCC MYA-4686</strain>
    </source>
</reference>
<evidence type="ECO:0000313" key="3">
    <source>
        <dbReference type="Proteomes" id="UP000001194"/>
    </source>
</evidence>
<dbReference type="EMBL" id="DS547092">
    <property type="protein sequence ID" value="EDR14334.1"/>
    <property type="molecule type" value="Genomic_DNA"/>
</dbReference>
<accession>B0CSM6</accession>
<gene>
    <name evidence="2" type="ORF">LACBIDRAFT_306063</name>
</gene>
<feature type="domain" description="DUF6699" evidence="1">
    <location>
        <begin position="123"/>
        <end position="260"/>
    </location>
</feature>
<proteinExistence type="predicted"/>
<dbReference type="GeneID" id="6070457"/>